<dbReference type="AlphaFoldDB" id="C2FUW5"/>
<keyword evidence="1" id="KW-0472">Membrane</keyword>
<proteinExistence type="predicted"/>
<gene>
    <name evidence="2" type="ORF">HMPREF0765_1121</name>
</gene>
<comment type="caution">
    <text evidence="2">The sequence shown here is derived from an EMBL/GenBank/DDBJ whole genome shotgun (WGS) entry which is preliminary data.</text>
</comment>
<organism evidence="2 3">
    <name type="scientific">Sphingobacterium spiritivorum ATCC 33300</name>
    <dbReference type="NCBI Taxonomy" id="525372"/>
    <lineage>
        <taxon>Bacteria</taxon>
        <taxon>Pseudomonadati</taxon>
        <taxon>Bacteroidota</taxon>
        <taxon>Sphingobacteriia</taxon>
        <taxon>Sphingobacteriales</taxon>
        <taxon>Sphingobacteriaceae</taxon>
        <taxon>Sphingobacterium</taxon>
    </lineage>
</organism>
<feature type="transmembrane region" description="Helical" evidence="1">
    <location>
        <begin position="6"/>
        <end position="26"/>
    </location>
</feature>
<keyword evidence="1" id="KW-1133">Transmembrane helix</keyword>
<accession>C2FUW5</accession>
<evidence type="ECO:0000256" key="1">
    <source>
        <dbReference type="SAM" id="Phobius"/>
    </source>
</evidence>
<dbReference type="EMBL" id="ACHB01000026">
    <property type="protein sequence ID" value="EEI93319.1"/>
    <property type="molecule type" value="Genomic_DNA"/>
</dbReference>
<dbReference type="Proteomes" id="UP000006241">
    <property type="component" value="Unassembled WGS sequence"/>
</dbReference>
<dbReference type="HOGENOM" id="CLU_2604272_0_0_10"/>
<keyword evidence="1" id="KW-0812">Transmembrane</keyword>
<name>C2FUW5_SPHSI</name>
<sequence>MNKSYKIKFVYIPVVFIGFFILISTLKNKYMGKMNSMEPGKMSRQEKDYTLKLRILFRLIKRMKQIVLQTVNILLQRIL</sequence>
<evidence type="ECO:0000313" key="2">
    <source>
        <dbReference type="EMBL" id="EEI93319.1"/>
    </source>
</evidence>
<protein>
    <submittedName>
        <fullName evidence="2">Uncharacterized protein</fullName>
    </submittedName>
</protein>
<reference evidence="2 3" key="1">
    <citation type="submission" date="2009-01" db="EMBL/GenBank/DDBJ databases">
        <authorList>
            <person name="Qin X."/>
            <person name="Bachman B."/>
            <person name="Battles P."/>
            <person name="Bell A."/>
            <person name="Bess C."/>
            <person name="Bickham C."/>
            <person name="Chaboub L."/>
            <person name="Chen D."/>
            <person name="Coyle M."/>
            <person name="Deiros D.R."/>
            <person name="Dinh H."/>
            <person name="Forbes L."/>
            <person name="Fowler G."/>
            <person name="Francisco L."/>
            <person name="Fu Q."/>
            <person name="Gubbala S."/>
            <person name="Hale W."/>
            <person name="Han Y."/>
            <person name="Hemphill L."/>
            <person name="Highlander S.K."/>
            <person name="Hirani K."/>
            <person name="Hogues M."/>
            <person name="Jackson L."/>
            <person name="Jakkamsetti A."/>
            <person name="Javaid M."/>
            <person name="Jiang H."/>
            <person name="Korchina V."/>
            <person name="Kovar C."/>
            <person name="Lara F."/>
            <person name="Lee S."/>
            <person name="Mata R."/>
            <person name="Mathew T."/>
            <person name="Moen C."/>
            <person name="Morales K."/>
            <person name="Munidasa M."/>
            <person name="Nazareth L."/>
            <person name="Ngo R."/>
            <person name="Nguyen L."/>
            <person name="Okwuonu G."/>
            <person name="Ongeri F."/>
            <person name="Patil S."/>
            <person name="Petrosino J."/>
            <person name="Pham C."/>
            <person name="Pham P."/>
            <person name="Pu L.-L."/>
            <person name="Puazo M."/>
            <person name="Raj R."/>
            <person name="Reid J."/>
            <person name="Rouhana J."/>
            <person name="Saada N."/>
            <person name="Shang Y."/>
            <person name="Simmons D."/>
            <person name="Thornton R."/>
            <person name="Warren J."/>
            <person name="Weissenberger G."/>
            <person name="Zhang J."/>
            <person name="Zhang L."/>
            <person name="Zhou C."/>
            <person name="Zhu D."/>
            <person name="Muzny D."/>
            <person name="Worley K."/>
            <person name="Gibbs R."/>
        </authorList>
    </citation>
    <scope>NUCLEOTIDE SEQUENCE [LARGE SCALE GENOMIC DNA]</scope>
    <source>
        <strain evidence="2 3">ATCC 33300</strain>
    </source>
</reference>
<evidence type="ECO:0000313" key="3">
    <source>
        <dbReference type="Proteomes" id="UP000006241"/>
    </source>
</evidence>